<sequence length="272" mass="30120">MKTKEEIVAELNVRPTIDIQTEIHKRVNFLVEYSVKTNTNGFVLGISGGADSTLAGKLAQLAVDQMNEHGYNKKFIAVRLPYGEQKDEEDAQRALAFIKPTENVTFNIASGVNALTQTYGQSMGTAISDFHKGNIKARARMIAQYAIAGENNMLVIGSDHAAEAVTGFYTKFGDGGADILPLSGLVKSQVRMLLQSLGAEKILHEKPATADLLDVKQQQLDEDELGISYDSIDQFLTNPQISGTNDQQIRERYSITQHKRELPVTIFDTWWK</sequence>
<feature type="binding site" evidence="8">
    <location>
        <position position="163"/>
    </location>
    <ligand>
        <name>Mg(2+)</name>
        <dbReference type="ChEBI" id="CHEBI:18420"/>
    </ligand>
</feature>
<evidence type="ECO:0000256" key="5">
    <source>
        <dbReference type="ARBA" id="ARBA00022840"/>
    </source>
</evidence>
<evidence type="ECO:0000313" key="13">
    <source>
        <dbReference type="Proteomes" id="UP001056756"/>
    </source>
</evidence>
<gene>
    <name evidence="8 12" type="primary">nadE</name>
    <name evidence="12" type="ORF">NAG76_17830</name>
</gene>
<dbReference type="GO" id="GO:0005524">
    <property type="term" value="F:ATP binding"/>
    <property type="evidence" value="ECO:0007669"/>
    <property type="project" value="UniProtKB-UniRule"/>
</dbReference>
<keyword evidence="3 8" id="KW-0479">Metal-binding</keyword>
<dbReference type="AlphaFoldDB" id="A0A9J6ZCA8"/>
<evidence type="ECO:0000256" key="3">
    <source>
        <dbReference type="ARBA" id="ARBA00022723"/>
    </source>
</evidence>
<evidence type="ECO:0000256" key="9">
    <source>
        <dbReference type="RuleBase" id="RU003811"/>
    </source>
</evidence>
<evidence type="ECO:0000256" key="6">
    <source>
        <dbReference type="ARBA" id="ARBA00022842"/>
    </source>
</evidence>
<organism evidence="12 13">
    <name type="scientific">Candidatus Pristimantibacillus lignocellulolyticus</name>
    <dbReference type="NCBI Taxonomy" id="2994561"/>
    <lineage>
        <taxon>Bacteria</taxon>
        <taxon>Bacillati</taxon>
        <taxon>Bacillota</taxon>
        <taxon>Bacilli</taxon>
        <taxon>Bacillales</taxon>
        <taxon>Paenibacillaceae</taxon>
        <taxon>Candidatus Pristimantibacillus</taxon>
    </lineage>
</organism>
<proteinExistence type="inferred from homology"/>
<dbReference type="GO" id="GO:0003952">
    <property type="term" value="F:NAD+ synthase (glutamine-hydrolyzing) activity"/>
    <property type="evidence" value="ECO:0007669"/>
    <property type="project" value="InterPro"/>
</dbReference>
<comment type="subunit">
    <text evidence="8">Homodimer.</text>
</comment>
<evidence type="ECO:0000256" key="2">
    <source>
        <dbReference type="ARBA" id="ARBA00022598"/>
    </source>
</evidence>
<dbReference type="GO" id="GO:0004359">
    <property type="term" value="F:glutaminase activity"/>
    <property type="evidence" value="ECO:0007669"/>
    <property type="project" value="InterPro"/>
</dbReference>
<evidence type="ECO:0000256" key="10">
    <source>
        <dbReference type="RuleBase" id="RU003812"/>
    </source>
</evidence>
<dbReference type="SUPFAM" id="SSF52402">
    <property type="entry name" value="Adenine nucleotide alpha hydrolases-like"/>
    <property type="match status" value="1"/>
</dbReference>
<evidence type="ECO:0000256" key="7">
    <source>
        <dbReference type="ARBA" id="ARBA00023027"/>
    </source>
</evidence>
<evidence type="ECO:0000259" key="11">
    <source>
        <dbReference type="Pfam" id="PF02540"/>
    </source>
</evidence>
<feature type="binding site" evidence="8">
    <location>
        <position position="178"/>
    </location>
    <ligand>
        <name>deamido-NAD(+)</name>
        <dbReference type="ChEBI" id="CHEBI:58437"/>
        <note>ligand shared between two neighboring subunits</note>
    </ligand>
</feature>
<dbReference type="NCBIfam" id="NF001979">
    <property type="entry name" value="PRK00768.1"/>
    <property type="match status" value="1"/>
</dbReference>
<dbReference type="GO" id="GO:0008795">
    <property type="term" value="F:NAD+ synthase activity"/>
    <property type="evidence" value="ECO:0007669"/>
    <property type="project" value="UniProtKB-UniRule"/>
</dbReference>
<feature type="binding site" evidence="8">
    <location>
        <position position="187"/>
    </location>
    <ligand>
        <name>ATP</name>
        <dbReference type="ChEBI" id="CHEBI:30616"/>
    </ligand>
</feature>
<dbReference type="GO" id="GO:0046872">
    <property type="term" value="F:metal ion binding"/>
    <property type="evidence" value="ECO:0007669"/>
    <property type="project" value="UniProtKB-KW"/>
</dbReference>
<feature type="binding site" evidence="8">
    <location>
        <begin position="45"/>
        <end position="52"/>
    </location>
    <ligand>
        <name>ATP</name>
        <dbReference type="ChEBI" id="CHEBI:30616"/>
    </ligand>
</feature>
<dbReference type="EMBL" id="CP097899">
    <property type="protein sequence ID" value="URN93668.1"/>
    <property type="molecule type" value="Genomic_DNA"/>
</dbReference>
<dbReference type="InterPro" id="IPR003694">
    <property type="entry name" value="NAD_synthase"/>
</dbReference>
<dbReference type="PANTHER" id="PTHR23090:SF7">
    <property type="entry name" value="NH(3)-DEPENDENT NAD(+) SYNTHETASE"/>
    <property type="match status" value="1"/>
</dbReference>
<dbReference type="NCBIfam" id="TIGR00552">
    <property type="entry name" value="nadE"/>
    <property type="match status" value="1"/>
</dbReference>
<dbReference type="Proteomes" id="UP001056756">
    <property type="component" value="Chromosome"/>
</dbReference>
<dbReference type="Gene3D" id="3.40.50.620">
    <property type="entry name" value="HUPs"/>
    <property type="match status" value="1"/>
</dbReference>
<accession>A0A9J6ZCA8</accession>
<evidence type="ECO:0000256" key="8">
    <source>
        <dbReference type="HAMAP-Rule" id="MF_00193"/>
    </source>
</evidence>
<dbReference type="InterPro" id="IPR022926">
    <property type="entry name" value="NH(3)-dep_NAD(+)_synth"/>
</dbReference>
<dbReference type="GO" id="GO:0005737">
    <property type="term" value="C:cytoplasm"/>
    <property type="evidence" value="ECO:0007669"/>
    <property type="project" value="InterPro"/>
</dbReference>
<name>A0A9J6ZCA8_9BACL</name>
<comment type="function">
    <text evidence="8">Catalyzes the ATP-dependent amidation of deamido-NAD to form NAD. Uses ammonia as a nitrogen source.</text>
</comment>
<feature type="binding site" description="in other chain" evidence="8">
    <location>
        <position position="171"/>
    </location>
    <ligand>
        <name>deamido-NAD(+)</name>
        <dbReference type="ChEBI" id="CHEBI:58437"/>
        <note>ligand shared between two neighboring subunits</note>
    </ligand>
</feature>
<feature type="binding site" evidence="8">
    <location>
        <position position="51"/>
    </location>
    <ligand>
        <name>Mg(2+)</name>
        <dbReference type="ChEBI" id="CHEBI:18420"/>
    </ligand>
</feature>
<comment type="catalytic activity">
    <reaction evidence="8 10">
        <text>deamido-NAD(+) + NH4(+) + ATP = AMP + diphosphate + NAD(+) + H(+)</text>
        <dbReference type="Rhea" id="RHEA:21188"/>
        <dbReference type="ChEBI" id="CHEBI:15378"/>
        <dbReference type="ChEBI" id="CHEBI:28938"/>
        <dbReference type="ChEBI" id="CHEBI:30616"/>
        <dbReference type="ChEBI" id="CHEBI:33019"/>
        <dbReference type="ChEBI" id="CHEBI:57540"/>
        <dbReference type="ChEBI" id="CHEBI:58437"/>
        <dbReference type="ChEBI" id="CHEBI:456215"/>
        <dbReference type="EC" id="6.3.1.5"/>
    </reaction>
</comment>
<dbReference type="CDD" id="cd00553">
    <property type="entry name" value="NAD_synthase"/>
    <property type="match status" value="1"/>
</dbReference>
<keyword evidence="5 8" id="KW-0067">ATP-binding</keyword>
<evidence type="ECO:0000313" key="12">
    <source>
        <dbReference type="EMBL" id="URN93668.1"/>
    </source>
</evidence>
<feature type="binding site" description="in other chain" evidence="8">
    <location>
        <begin position="258"/>
        <end position="259"/>
    </location>
    <ligand>
        <name>deamido-NAD(+)</name>
        <dbReference type="ChEBI" id="CHEBI:58437"/>
        <note>ligand shared between two neighboring subunits</note>
    </ligand>
</feature>
<comment type="caution">
    <text evidence="8">Lacks conserved residue(s) required for the propagation of feature annotation.</text>
</comment>
<comment type="similarity">
    <text evidence="1 8 9">Belongs to the NAD synthetase family.</text>
</comment>
<keyword evidence="7 8" id="KW-0520">NAD</keyword>
<evidence type="ECO:0000256" key="1">
    <source>
        <dbReference type="ARBA" id="ARBA00005859"/>
    </source>
</evidence>
<keyword evidence="2 8" id="KW-0436">Ligase</keyword>
<keyword evidence="6 8" id="KW-0460">Magnesium</keyword>
<feature type="binding site" description="in other chain" evidence="8">
    <location>
        <position position="138"/>
    </location>
    <ligand>
        <name>deamido-NAD(+)</name>
        <dbReference type="ChEBI" id="CHEBI:58437"/>
        <note>ligand shared between two neighboring subunits</note>
    </ligand>
</feature>
<dbReference type="PANTHER" id="PTHR23090">
    <property type="entry name" value="NH 3 /GLUTAMINE-DEPENDENT NAD + SYNTHETASE"/>
    <property type="match status" value="1"/>
</dbReference>
<reference evidence="12" key="1">
    <citation type="submission" date="2022-05" db="EMBL/GenBank/DDBJ databases">
        <title>Novel bacterial taxa in a minimal lignocellulolytic consortium and its capacity to transform plastics disclosed by genome-resolved metagenomics.</title>
        <authorList>
            <person name="Rodriguez C.A.D."/>
            <person name="Diaz-Garcia L."/>
            <person name="Herrera K."/>
            <person name="Tarazona N.A."/>
            <person name="Sproer C."/>
            <person name="Overmann J."/>
            <person name="Jimenez D.J."/>
        </authorList>
    </citation>
    <scope>NUCLEOTIDE SEQUENCE</scope>
    <source>
        <strain evidence="12">MAG5</strain>
    </source>
</reference>
<dbReference type="EC" id="6.3.1.5" evidence="8 10"/>
<evidence type="ECO:0000256" key="4">
    <source>
        <dbReference type="ARBA" id="ARBA00022741"/>
    </source>
</evidence>
<feature type="binding site" evidence="8">
    <location>
        <position position="209"/>
    </location>
    <ligand>
        <name>ATP</name>
        <dbReference type="ChEBI" id="CHEBI:30616"/>
    </ligand>
</feature>
<dbReference type="InterPro" id="IPR022310">
    <property type="entry name" value="NAD/GMP_synthase"/>
</dbReference>
<protein>
    <recommendedName>
        <fullName evidence="8 10">NH(3)-dependent NAD(+) synthetase</fullName>
        <ecNumber evidence="8 10">6.3.1.5</ecNumber>
    </recommendedName>
</protein>
<dbReference type="HAMAP" id="MF_00193">
    <property type="entry name" value="NadE_ammonia_dep"/>
    <property type="match status" value="1"/>
</dbReference>
<feature type="domain" description="NAD/GMP synthase" evidence="11">
    <location>
        <begin position="23"/>
        <end position="263"/>
    </location>
</feature>
<dbReference type="InterPro" id="IPR014729">
    <property type="entry name" value="Rossmann-like_a/b/a_fold"/>
</dbReference>
<dbReference type="Pfam" id="PF02540">
    <property type="entry name" value="NAD_synthase"/>
    <property type="match status" value="1"/>
</dbReference>
<dbReference type="GO" id="GO:0009435">
    <property type="term" value="P:NAD+ biosynthetic process"/>
    <property type="evidence" value="ECO:0007669"/>
    <property type="project" value="UniProtKB-UniRule"/>
</dbReference>
<comment type="pathway">
    <text evidence="8">Cofactor biosynthesis; NAD(+) biosynthesis; NAD(+) from deamido-NAD(+) (ammonia route): step 1/1.</text>
</comment>
<dbReference type="KEGG" id="plig:NAG76_17830"/>
<keyword evidence="4 8" id="KW-0547">Nucleotide-binding</keyword>